<evidence type="ECO:0000313" key="3">
    <source>
        <dbReference type="EMBL" id="KAK9774128.1"/>
    </source>
</evidence>
<keyword evidence="2" id="KW-0812">Transmembrane</keyword>
<feature type="region of interest" description="Disordered" evidence="1">
    <location>
        <begin position="60"/>
        <end position="116"/>
    </location>
</feature>
<sequence>MFPVRILARDDCINAAGGDSCEKPAVSSPVTKIVIGCISGVLLVSLIIVLYIFHRRRTKRDNQEWTKNPQELDDYGIGTTTTTVNPGAVRPPQQAHHHDRFNKETDGVGLGVPNNRISVDSTQSLARQLRQHDDTYNSTAQVPRSLV</sequence>
<dbReference type="Proteomes" id="UP001465668">
    <property type="component" value="Unassembled WGS sequence"/>
</dbReference>
<gene>
    <name evidence="3" type="ORF">SCAR479_09242</name>
</gene>
<dbReference type="EMBL" id="JARVKM010000044">
    <property type="protein sequence ID" value="KAK9774128.1"/>
    <property type="molecule type" value="Genomic_DNA"/>
</dbReference>
<keyword evidence="4" id="KW-1185">Reference proteome</keyword>
<evidence type="ECO:0000313" key="4">
    <source>
        <dbReference type="Proteomes" id="UP001465668"/>
    </source>
</evidence>
<organism evidence="3 4">
    <name type="scientific">Seiridium cardinale</name>
    <dbReference type="NCBI Taxonomy" id="138064"/>
    <lineage>
        <taxon>Eukaryota</taxon>
        <taxon>Fungi</taxon>
        <taxon>Dikarya</taxon>
        <taxon>Ascomycota</taxon>
        <taxon>Pezizomycotina</taxon>
        <taxon>Sordariomycetes</taxon>
        <taxon>Xylariomycetidae</taxon>
        <taxon>Amphisphaeriales</taxon>
        <taxon>Sporocadaceae</taxon>
        <taxon>Seiridium</taxon>
    </lineage>
</organism>
<keyword evidence="2" id="KW-1133">Transmembrane helix</keyword>
<proteinExistence type="predicted"/>
<protein>
    <submittedName>
        <fullName evidence="3">Uncharacterized protein</fullName>
    </submittedName>
</protein>
<keyword evidence="2" id="KW-0472">Membrane</keyword>
<name>A0ABR2XJX1_9PEZI</name>
<evidence type="ECO:0000256" key="2">
    <source>
        <dbReference type="SAM" id="Phobius"/>
    </source>
</evidence>
<feature type="transmembrane region" description="Helical" evidence="2">
    <location>
        <begin position="33"/>
        <end position="53"/>
    </location>
</feature>
<evidence type="ECO:0000256" key="1">
    <source>
        <dbReference type="SAM" id="MobiDB-lite"/>
    </source>
</evidence>
<reference evidence="3 4" key="1">
    <citation type="submission" date="2024-02" db="EMBL/GenBank/DDBJ databases">
        <title>First draft genome assembly of two strains of Seiridium cardinale.</title>
        <authorList>
            <person name="Emiliani G."/>
            <person name="Scali E."/>
        </authorList>
    </citation>
    <scope>NUCLEOTIDE SEQUENCE [LARGE SCALE GENOMIC DNA]</scope>
    <source>
        <strain evidence="3 4">BM-138-000479</strain>
    </source>
</reference>
<accession>A0ABR2XJX1</accession>
<comment type="caution">
    <text evidence="3">The sequence shown here is derived from an EMBL/GenBank/DDBJ whole genome shotgun (WGS) entry which is preliminary data.</text>
</comment>